<protein>
    <submittedName>
        <fullName evidence="3">Uncharacterized protein</fullName>
    </submittedName>
</protein>
<proteinExistence type="predicted"/>
<evidence type="ECO:0000313" key="4">
    <source>
        <dbReference type="Proteomes" id="UP000320184"/>
    </source>
</evidence>
<feature type="transmembrane region" description="Helical" evidence="2">
    <location>
        <begin position="164"/>
        <end position="193"/>
    </location>
</feature>
<feature type="region of interest" description="Disordered" evidence="1">
    <location>
        <begin position="642"/>
        <end position="693"/>
    </location>
</feature>
<feature type="transmembrane region" description="Helical" evidence="2">
    <location>
        <begin position="313"/>
        <end position="330"/>
    </location>
</feature>
<feature type="transmembrane region" description="Helical" evidence="2">
    <location>
        <begin position="205"/>
        <end position="223"/>
    </location>
</feature>
<dbReference type="AlphaFoldDB" id="A0A538SBS2"/>
<feature type="transmembrane region" description="Helical" evidence="2">
    <location>
        <begin position="243"/>
        <end position="270"/>
    </location>
</feature>
<evidence type="ECO:0000313" key="3">
    <source>
        <dbReference type="EMBL" id="TMQ48806.1"/>
    </source>
</evidence>
<feature type="transmembrane region" description="Helical" evidence="2">
    <location>
        <begin position="78"/>
        <end position="97"/>
    </location>
</feature>
<evidence type="ECO:0000256" key="2">
    <source>
        <dbReference type="SAM" id="Phobius"/>
    </source>
</evidence>
<dbReference type="Proteomes" id="UP000320184">
    <property type="component" value="Unassembled WGS sequence"/>
</dbReference>
<evidence type="ECO:0000256" key="1">
    <source>
        <dbReference type="SAM" id="MobiDB-lite"/>
    </source>
</evidence>
<reference evidence="3 4" key="1">
    <citation type="journal article" date="2019" name="Nat. Microbiol.">
        <title>Mediterranean grassland soil C-N compound turnover is dependent on rainfall and depth, and is mediated by genomically divergent microorganisms.</title>
        <authorList>
            <person name="Diamond S."/>
            <person name="Andeer P.F."/>
            <person name="Li Z."/>
            <person name="Crits-Christoph A."/>
            <person name="Burstein D."/>
            <person name="Anantharaman K."/>
            <person name="Lane K.R."/>
            <person name="Thomas B.C."/>
            <person name="Pan C."/>
            <person name="Northen T.R."/>
            <person name="Banfield J.F."/>
        </authorList>
    </citation>
    <scope>NUCLEOTIDE SEQUENCE [LARGE SCALE GENOMIC DNA]</scope>
    <source>
        <strain evidence="3">WS_3</strain>
    </source>
</reference>
<keyword evidence="2" id="KW-0472">Membrane</keyword>
<keyword evidence="2" id="KW-1133">Transmembrane helix</keyword>
<feature type="transmembrane region" description="Helical" evidence="2">
    <location>
        <begin position="282"/>
        <end position="301"/>
    </location>
</feature>
<feature type="transmembrane region" description="Helical" evidence="2">
    <location>
        <begin position="109"/>
        <end position="128"/>
    </location>
</feature>
<feature type="compositionally biased region" description="Basic residues" evidence="1">
    <location>
        <begin position="649"/>
        <end position="663"/>
    </location>
</feature>
<organism evidence="3 4">
    <name type="scientific">Eiseniibacteriota bacterium</name>
    <dbReference type="NCBI Taxonomy" id="2212470"/>
    <lineage>
        <taxon>Bacteria</taxon>
        <taxon>Candidatus Eiseniibacteriota</taxon>
    </lineage>
</organism>
<name>A0A538SBS2_UNCEI</name>
<sequence length="703" mass="77763">MAIGLGLALSLAALLLHARAYAFLTDDAFISFRYARNLSQGYGLIFNPGMERVEGYSNFLWVLVLAGLDRLGIRPEVAASWLSIAATIALWGLVVAFTLRRLPDRGREWLVLLPAVFLAATRSVAVWSTSGLETRGFELLLVGGALRLVIEVEARLQGSARRPLAAWLFALATLTRPDGLLLSLAAFAAAGFYLARRGRLAAGRFLLELWPFVVLVGGHYVFRRLYYHEWLPNTYYAKVGGRLWWSSGLSYVAAFAIEYAAFLWLPLLVAGIARHEREGAGFFPLLCGALILPHALYVAAIGGDHFEYRPLDLYFPLIFLLLYAGARHLARTPARAAAVAAYAGLVLFGLWEIPYQSHRQFIGSYQPGFPGVEATSVVEAQRFLEPDRDPILRLPVLRVLASWHRDLVRHMTKFFVGVRQEEHRMFLATVIPEGKRLGRLVERGILPRDAYFAMSCVGAIPYYSKLSTLDMLGLTDAHVAHSAPKRVRVMAHDKMATLGYARERGVDVWAVEGVHSLCHVTSTCLLAAVRRAVTEGGDYYAASVGDGYYLVCLLPRGLESAAHRMPRLEFEPVGSRAFVDRFLSEGIAAYRDTLSRRPGDQESRLELAYLLLIDKQFGTGSSHGRCPTTPICGRTTRCARTSSATCPGRSRRPSGRTRWRARGAIRTAWGASGPSSRGTAAPPRRASTPAHHQVEQLVRHVDH</sequence>
<gene>
    <name evidence="3" type="ORF">E6K73_11130</name>
</gene>
<dbReference type="EMBL" id="VBOT01000133">
    <property type="protein sequence ID" value="TMQ48806.1"/>
    <property type="molecule type" value="Genomic_DNA"/>
</dbReference>
<keyword evidence="2" id="KW-0812">Transmembrane</keyword>
<accession>A0A538SBS2</accession>
<comment type="caution">
    <text evidence="3">The sequence shown here is derived from an EMBL/GenBank/DDBJ whole genome shotgun (WGS) entry which is preliminary data.</text>
</comment>
<feature type="non-terminal residue" evidence="3">
    <location>
        <position position="703"/>
    </location>
</feature>
<feature type="compositionally biased region" description="Low complexity" evidence="1">
    <location>
        <begin position="674"/>
        <end position="690"/>
    </location>
</feature>
<feature type="transmembrane region" description="Helical" evidence="2">
    <location>
        <begin position="337"/>
        <end position="355"/>
    </location>
</feature>